<evidence type="ECO:0000256" key="4">
    <source>
        <dbReference type="ARBA" id="ARBA00023157"/>
    </source>
</evidence>
<organism evidence="8 9">
    <name type="scientific">Clunio marinus</name>
    <dbReference type="NCBI Taxonomy" id="568069"/>
    <lineage>
        <taxon>Eukaryota</taxon>
        <taxon>Metazoa</taxon>
        <taxon>Ecdysozoa</taxon>
        <taxon>Arthropoda</taxon>
        <taxon>Hexapoda</taxon>
        <taxon>Insecta</taxon>
        <taxon>Pterygota</taxon>
        <taxon>Neoptera</taxon>
        <taxon>Endopterygota</taxon>
        <taxon>Diptera</taxon>
        <taxon>Nematocera</taxon>
        <taxon>Chironomoidea</taxon>
        <taxon>Chironomidae</taxon>
        <taxon>Clunio</taxon>
    </lineage>
</organism>
<feature type="signal peptide" evidence="6">
    <location>
        <begin position="1"/>
        <end position="16"/>
    </location>
</feature>
<feature type="domain" description="Peptidase S1" evidence="7">
    <location>
        <begin position="271"/>
        <end position="519"/>
    </location>
</feature>
<dbReference type="Pfam" id="PF00089">
    <property type="entry name" value="Trypsin"/>
    <property type="match status" value="2"/>
</dbReference>
<dbReference type="OrthoDB" id="10061449at2759"/>
<feature type="domain" description="Peptidase S1" evidence="7">
    <location>
        <begin position="25"/>
        <end position="278"/>
    </location>
</feature>
<evidence type="ECO:0000256" key="3">
    <source>
        <dbReference type="ARBA" id="ARBA00022825"/>
    </source>
</evidence>
<dbReference type="PROSITE" id="PS00134">
    <property type="entry name" value="TRYPSIN_HIS"/>
    <property type="match status" value="1"/>
</dbReference>
<dbReference type="GO" id="GO:0006508">
    <property type="term" value="P:proteolysis"/>
    <property type="evidence" value="ECO:0007669"/>
    <property type="project" value="UniProtKB-KW"/>
</dbReference>
<evidence type="ECO:0000313" key="8">
    <source>
        <dbReference type="EMBL" id="CRK96748.1"/>
    </source>
</evidence>
<dbReference type="InterPro" id="IPR018114">
    <property type="entry name" value="TRYPSIN_HIS"/>
</dbReference>
<dbReference type="FunFam" id="2.40.10.10:FF:000068">
    <property type="entry name" value="transmembrane protease serine 2"/>
    <property type="match status" value="2"/>
</dbReference>
<evidence type="ECO:0000256" key="5">
    <source>
        <dbReference type="ARBA" id="ARBA00024195"/>
    </source>
</evidence>
<dbReference type="CDD" id="cd00190">
    <property type="entry name" value="Tryp_SPc"/>
    <property type="match status" value="2"/>
</dbReference>
<evidence type="ECO:0000256" key="1">
    <source>
        <dbReference type="ARBA" id="ARBA00022670"/>
    </source>
</evidence>
<feature type="chain" id="PRO_5009619117" evidence="6">
    <location>
        <begin position="17"/>
        <end position="522"/>
    </location>
</feature>
<dbReference type="PRINTS" id="PR00722">
    <property type="entry name" value="CHYMOTRYPSIN"/>
</dbReference>
<dbReference type="PROSITE" id="PS50240">
    <property type="entry name" value="TRYPSIN_DOM"/>
    <property type="match status" value="2"/>
</dbReference>
<dbReference type="GO" id="GO:0004252">
    <property type="term" value="F:serine-type endopeptidase activity"/>
    <property type="evidence" value="ECO:0007669"/>
    <property type="project" value="InterPro"/>
</dbReference>
<name>A0A1J1IB16_9DIPT</name>
<dbReference type="AlphaFoldDB" id="A0A1J1IB16"/>
<keyword evidence="4" id="KW-1015">Disulfide bond</keyword>
<dbReference type="SMART" id="SM00020">
    <property type="entry name" value="Tryp_SPc"/>
    <property type="match status" value="2"/>
</dbReference>
<evidence type="ECO:0000256" key="2">
    <source>
        <dbReference type="ARBA" id="ARBA00022801"/>
    </source>
</evidence>
<comment type="similarity">
    <text evidence="5">Belongs to the peptidase S1 family. CLIP subfamily.</text>
</comment>
<dbReference type="InterPro" id="IPR001254">
    <property type="entry name" value="Trypsin_dom"/>
</dbReference>
<dbReference type="STRING" id="568069.A0A1J1IB16"/>
<gene>
    <name evidence="8" type="primary">similar to Trypsin-1</name>
    <name evidence="8" type="ORF">CLUMA_CG009941</name>
</gene>
<keyword evidence="6" id="KW-0732">Signal</keyword>
<keyword evidence="2" id="KW-0378">Hydrolase</keyword>
<dbReference type="InterPro" id="IPR009003">
    <property type="entry name" value="Peptidase_S1_PA"/>
</dbReference>
<keyword evidence="3" id="KW-0720">Serine protease</keyword>
<dbReference type="GO" id="GO:0005615">
    <property type="term" value="C:extracellular space"/>
    <property type="evidence" value="ECO:0007669"/>
    <property type="project" value="TreeGrafter"/>
</dbReference>
<evidence type="ECO:0000313" key="9">
    <source>
        <dbReference type="Proteomes" id="UP000183832"/>
    </source>
</evidence>
<accession>A0A1J1IB16</accession>
<keyword evidence="1" id="KW-0645">Protease</keyword>
<dbReference type="Gene3D" id="2.40.10.10">
    <property type="entry name" value="Trypsin-like serine proteases"/>
    <property type="match status" value="2"/>
</dbReference>
<reference evidence="8 9" key="1">
    <citation type="submission" date="2015-04" db="EMBL/GenBank/DDBJ databases">
        <authorList>
            <person name="Syromyatnikov M.Y."/>
            <person name="Popov V.N."/>
        </authorList>
    </citation>
    <scope>NUCLEOTIDE SEQUENCE [LARGE SCALE GENOMIC DNA]</scope>
</reference>
<dbReference type="InterPro" id="IPR050127">
    <property type="entry name" value="Serine_Proteases_S1"/>
</dbReference>
<dbReference type="EMBL" id="CVRI01000044">
    <property type="protein sequence ID" value="CRK96748.1"/>
    <property type="molecule type" value="Genomic_DNA"/>
</dbReference>
<protein>
    <submittedName>
        <fullName evidence="8">CLUMA_CG009941, isoform A</fullName>
    </submittedName>
</protein>
<keyword evidence="9" id="KW-1185">Reference proteome</keyword>
<sequence length="522" mass="56901">MKTLSLFTILFAVASALPSIRNDRIWGGDNAMPGQAPYMVGFLRYQPLTIDQPFNYCGGSLVNEWWVISAAHCLDFNLPETARLEIVAGQHFIALEKRSGNEQFRNISFYIFHPNFGGGANSYDIVLVRPNAPFVFNSFVQPIRLASQSPQPPQTGVVRAFGWGSVTGTPPPILADQLNTVLLSVMRNDLCREVLNAIFPGHPLSSSCLCTLRFETTGNVCNADSGGPAVIEENGEPVLAGVLAWSPSCTAVDLPTVWSGIALPSSRNDRIWNGENATPGQAPYMIGLLVYRITIEQPLTFCGGSLINEWWVISAARCLFGNLPSTDRLEIVAGQHFVELDKRSGNEQFRNISLQIIHPNYEAGGLNYDIALIRPNAPFVFNSFVQPIRLASQSPQPPQIGTIRAFGWGSITDSLPSVSADQLKTVMLSVMRYDLCREVLNAILPGHSLSSSCMCTLRFETSGNVCTRDFGGPAVIEENGEPVIFGVFSWGSGLCSAIDLPTVWSGIGPVRTWIDQTIQANS</sequence>
<dbReference type="PANTHER" id="PTHR24264:SF20">
    <property type="entry name" value="TRYPSIN-LIKE"/>
    <property type="match status" value="1"/>
</dbReference>
<evidence type="ECO:0000256" key="6">
    <source>
        <dbReference type="SAM" id="SignalP"/>
    </source>
</evidence>
<dbReference type="PANTHER" id="PTHR24264">
    <property type="entry name" value="TRYPSIN-RELATED"/>
    <property type="match status" value="1"/>
</dbReference>
<dbReference type="SUPFAM" id="SSF50494">
    <property type="entry name" value="Trypsin-like serine proteases"/>
    <property type="match status" value="2"/>
</dbReference>
<proteinExistence type="inferred from homology"/>
<dbReference type="InterPro" id="IPR043504">
    <property type="entry name" value="Peptidase_S1_PA_chymotrypsin"/>
</dbReference>
<dbReference type="Proteomes" id="UP000183832">
    <property type="component" value="Unassembled WGS sequence"/>
</dbReference>
<dbReference type="InterPro" id="IPR001314">
    <property type="entry name" value="Peptidase_S1A"/>
</dbReference>
<evidence type="ECO:0000259" key="7">
    <source>
        <dbReference type="PROSITE" id="PS50240"/>
    </source>
</evidence>